<dbReference type="Proteomes" id="UP001191082">
    <property type="component" value="Unassembled WGS sequence"/>
</dbReference>
<dbReference type="SUPFAM" id="SSF56059">
    <property type="entry name" value="Glutathione synthetase ATP-binding domain-like"/>
    <property type="match status" value="1"/>
</dbReference>
<sequence length="396" mass="43880">MTSATLDDKALLAVPEAPPPPPASTMVEVARKYGVSPFRQLSEMVRLNLGPGRLYLHEYYSSGLYDPAISMAEKRQYVGQKGNWNLNEELSPKKLLTMHNFVANKVMYTSLIRQLGFRTTETQAVVSDSRRFGEIPAITQKSKLKAFLIGRARYPIFGKPTAYSGSFGSVLIRAREGEMLVLGNGKQISIDAFCDEIFAEYANGYLLQTALEQHPAMAAITGKAVGSLRIVTVRQNTMPEVLYSLWKIPAPKAMSDNFWQDGSMIAPVDALTGQVGQCRIGTGLKAADIDDHPVSGARITGFEVPHWEAARALVTEAHALFPEFGVIGWDVAMTPDGPAIIECNDNPFHMLYQLAYGRGIRNPEFTPVFERVAARSKALMAERKAQFKQRVKKHRR</sequence>
<organism evidence="2 3">
    <name type="scientific">Arenibacterium halophilum</name>
    <dbReference type="NCBI Taxonomy" id="2583821"/>
    <lineage>
        <taxon>Bacteria</taxon>
        <taxon>Pseudomonadati</taxon>
        <taxon>Pseudomonadota</taxon>
        <taxon>Alphaproteobacteria</taxon>
        <taxon>Rhodobacterales</taxon>
        <taxon>Paracoccaceae</taxon>
        <taxon>Arenibacterium</taxon>
    </lineage>
</organism>
<accession>A0ABY2XDW6</accession>
<name>A0ABY2XDW6_9RHOB</name>
<protein>
    <recommendedName>
        <fullName evidence="1">Alpha-L-glutamate ligase-related protein ATP-grasp domain-containing protein</fullName>
    </recommendedName>
</protein>
<dbReference type="Pfam" id="PF14397">
    <property type="entry name" value="ATPgrasp_ST"/>
    <property type="match status" value="1"/>
</dbReference>
<evidence type="ECO:0000313" key="3">
    <source>
        <dbReference type="Proteomes" id="UP001191082"/>
    </source>
</evidence>
<dbReference type="EMBL" id="VCPC01000001">
    <property type="protein sequence ID" value="TMV15219.1"/>
    <property type="molecule type" value="Genomic_DNA"/>
</dbReference>
<evidence type="ECO:0000313" key="2">
    <source>
        <dbReference type="EMBL" id="TMV15219.1"/>
    </source>
</evidence>
<evidence type="ECO:0000259" key="1">
    <source>
        <dbReference type="Pfam" id="PF14397"/>
    </source>
</evidence>
<comment type="caution">
    <text evidence="2">The sequence shown here is derived from an EMBL/GenBank/DDBJ whole genome shotgun (WGS) entry which is preliminary data.</text>
</comment>
<proteinExistence type="predicted"/>
<feature type="domain" description="Alpha-L-glutamate ligase-related protein ATP-grasp" evidence="1">
    <location>
        <begin position="100"/>
        <end position="362"/>
    </location>
</feature>
<keyword evidence="3" id="KW-1185">Reference proteome</keyword>
<gene>
    <name evidence="2" type="ORF">FGK64_04465</name>
</gene>
<dbReference type="RefSeq" id="WP_138862568.1">
    <property type="nucleotide sequence ID" value="NZ_VCPC01000001.1"/>
</dbReference>
<dbReference type="InterPro" id="IPR039523">
    <property type="entry name" value="RimK-rel_E_lig_ATP-grasp"/>
</dbReference>
<reference evidence="2 3" key="1">
    <citation type="submission" date="2019-05" db="EMBL/GenBank/DDBJ databases">
        <title>Marivita sp. nov. isolated from sea sediment.</title>
        <authorList>
            <person name="Kim W."/>
        </authorList>
    </citation>
    <scope>NUCLEOTIDE SEQUENCE [LARGE SCALE GENOMIC DNA]</scope>
    <source>
        <strain evidence="2 3">CAU 1492</strain>
    </source>
</reference>